<dbReference type="EMBL" id="RKRF01000007">
    <property type="protein sequence ID" value="RPF55500.1"/>
    <property type="molecule type" value="Genomic_DNA"/>
</dbReference>
<proteinExistence type="predicted"/>
<feature type="transmembrane region" description="Helical" evidence="1">
    <location>
        <begin position="34"/>
        <end position="52"/>
    </location>
</feature>
<comment type="caution">
    <text evidence="2">The sequence shown here is derived from an EMBL/GenBank/DDBJ whole genome shotgun (WGS) entry which is preliminary data.</text>
</comment>
<keyword evidence="3" id="KW-1185">Reference proteome</keyword>
<dbReference type="AlphaFoldDB" id="A0A3N5BJR7"/>
<reference evidence="2 3" key="1">
    <citation type="submission" date="2018-11" db="EMBL/GenBank/DDBJ databases">
        <title>Genomic Encyclopedia of Type Strains, Phase IV (KMG-IV): sequencing the most valuable type-strain genomes for metagenomic binning, comparative biology and taxonomic classification.</title>
        <authorList>
            <person name="Goeker M."/>
        </authorList>
    </citation>
    <scope>NUCLEOTIDE SEQUENCE [LARGE SCALE GENOMIC DNA]</scope>
    <source>
        <strain evidence="2 3">DSM 18090</strain>
    </source>
</reference>
<feature type="transmembrane region" description="Helical" evidence="1">
    <location>
        <begin position="9"/>
        <end position="28"/>
    </location>
</feature>
<sequence>MEIKIVDRPLWKGVAALSFVFAVIQFWGAHSYYSSAYFLSGISFILLGLGFLMRKNLTYLTLGNNSLTIHLRGFLSKKKINNHEIEEAEFLEKAVILQLEDERKYKLKKDWISHEDLVEFKKELKAHSVIIR</sequence>
<keyword evidence="1" id="KW-1133">Transmembrane helix</keyword>
<organism evidence="2 3">
    <name type="scientific">Aquisalibacillus elongatus</name>
    <dbReference type="NCBI Taxonomy" id="485577"/>
    <lineage>
        <taxon>Bacteria</taxon>
        <taxon>Bacillati</taxon>
        <taxon>Bacillota</taxon>
        <taxon>Bacilli</taxon>
        <taxon>Bacillales</taxon>
        <taxon>Bacillaceae</taxon>
        <taxon>Aquisalibacillus</taxon>
    </lineage>
</organism>
<evidence type="ECO:0000313" key="2">
    <source>
        <dbReference type="EMBL" id="RPF55500.1"/>
    </source>
</evidence>
<evidence type="ECO:0000256" key="1">
    <source>
        <dbReference type="SAM" id="Phobius"/>
    </source>
</evidence>
<protein>
    <recommendedName>
        <fullName evidence="4">PH (Pleckstrin Homology) domain-containing protein</fullName>
    </recommendedName>
</protein>
<keyword evidence="1" id="KW-0472">Membrane</keyword>
<gene>
    <name evidence="2" type="ORF">EDC24_0378</name>
</gene>
<dbReference type="OrthoDB" id="2990273at2"/>
<evidence type="ECO:0000313" key="3">
    <source>
        <dbReference type="Proteomes" id="UP000276443"/>
    </source>
</evidence>
<keyword evidence="1" id="KW-0812">Transmembrane</keyword>
<dbReference type="RefSeq" id="WP_124219214.1">
    <property type="nucleotide sequence ID" value="NZ_RKRF01000007.1"/>
</dbReference>
<evidence type="ECO:0008006" key="4">
    <source>
        <dbReference type="Google" id="ProtNLM"/>
    </source>
</evidence>
<accession>A0A3N5BJR7</accession>
<name>A0A3N5BJR7_9BACI</name>
<dbReference type="Proteomes" id="UP000276443">
    <property type="component" value="Unassembled WGS sequence"/>
</dbReference>